<keyword evidence="4" id="KW-1185">Reference proteome</keyword>
<accession>A0A9P1IK48</accession>
<evidence type="ECO:0000256" key="2">
    <source>
        <dbReference type="SAM" id="MobiDB-lite"/>
    </source>
</evidence>
<comment type="caution">
    <text evidence="3">The sequence shown here is derived from an EMBL/GenBank/DDBJ whole genome shotgun (WGS) entry which is preliminary data.</text>
</comment>
<keyword evidence="1" id="KW-0175">Coiled coil</keyword>
<feature type="coiled-coil region" evidence="1">
    <location>
        <begin position="475"/>
        <end position="632"/>
    </location>
</feature>
<protein>
    <submittedName>
        <fullName evidence="3">Uncharacterized protein</fullName>
    </submittedName>
</protein>
<dbReference type="AlphaFoldDB" id="A0A9P1IK48"/>
<name>A0A9P1IK48_9PELO</name>
<evidence type="ECO:0000256" key="1">
    <source>
        <dbReference type="SAM" id="Coils"/>
    </source>
</evidence>
<dbReference type="EMBL" id="CANHGI010000003">
    <property type="protein sequence ID" value="CAI5445566.1"/>
    <property type="molecule type" value="Genomic_DNA"/>
</dbReference>
<gene>
    <name evidence="3" type="ORF">CAMP_LOCUS8203</name>
</gene>
<reference evidence="3" key="1">
    <citation type="submission" date="2022-11" db="EMBL/GenBank/DDBJ databases">
        <authorList>
            <person name="Kikuchi T."/>
        </authorList>
    </citation>
    <scope>NUCLEOTIDE SEQUENCE</scope>
    <source>
        <strain evidence="3">PS1010</strain>
    </source>
</reference>
<feature type="region of interest" description="Disordered" evidence="2">
    <location>
        <begin position="353"/>
        <end position="393"/>
    </location>
</feature>
<sequence>MSEKRERSVKRIEELESRLTNSRKEIEQIREENHKLVEDSKTHEFEIEEINVKAEIIQKEKEEALEKAEHLEKLLEAEEKARKFVESQKLELENQQKLGSEKVSAILENEKTYLENLAKMSQEIMEIKKENEYLTAAQENLIENEMQLKRQISDLTADLKNTENRLEIAENKLKSEERSRTFREKEVVEKNVIIAKLQENREESDELLSELRKSKEEIDFLRKELENEKELRRNQPITDPKLLENLETEKKHLEEEFRILENSKKIETDFLKDELEKRQKSMEEMMRNAENNMKYYQELRVVNEKLMEEFEEYKKNAEHQFFHEVGEHQQMIEHLQKRLVELETYPGQNLSIQKSHQETQTIAQSQTETQIETSPRNSEINLEKPGSDKGSQVSLVSEVSFRSAISPSKTKIEKMTGKLRELIMRDSNSSSKEVFREIVEMLENFGNELNSPVAGASRFYENLSRKLREIENHWKFEYEEELDKMRRQILSAEEKLAEEIGTHSNVLRENRQLEAEIQEIAKNLEMKTKEAEQNYALALGFKEEFDFQFEENKKKAVEIEEMGLELEKWEEEEKGLRERLEKAQADLQRRLRQDLQHEDVHDNEIVELQNALRKMTNESKSLKSERDNLARKNKFNKESFEKLKEAYHTVERKANQFRKSNQERQKTLDYVMKKVKKLEIEMENSEGKRKIGELYGDLQNKTSQIHDDDDFSTKSDPVFEQIHRLHQQQPTTSRRILSNLNQD</sequence>
<feature type="compositionally biased region" description="Polar residues" evidence="2">
    <location>
        <begin position="353"/>
        <end position="380"/>
    </location>
</feature>
<evidence type="ECO:0000313" key="3">
    <source>
        <dbReference type="EMBL" id="CAI5445566.1"/>
    </source>
</evidence>
<feature type="coiled-coil region" evidence="1">
    <location>
        <begin position="5"/>
        <end position="316"/>
    </location>
</feature>
<dbReference type="OrthoDB" id="5829093at2759"/>
<dbReference type="Proteomes" id="UP001152747">
    <property type="component" value="Unassembled WGS sequence"/>
</dbReference>
<proteinExistence type="predicted"/>
<evidence type="ECO:0000313" key="4">
    <source>
        <dbReference type="Proteomes" id="UP001152747"/>
    </source>
</evidence>
<organism evidence="3 4">
    <name type="scientific">Caenorhabditis angaria</name>
    <dbReference type="NCBI Taxonomy" id="860376"/>
    <lineage>
        <taxon>Eukaryota</taxon>
        <taxon>Metazoa</taxon>
        <taxon>Ecdysozoa</taxon>
        <taxon>Nematoda</taxon>
        <taxon>Chromadorea</taxon>
        <taxon>Rhabditida</taxon>
        <taxon>Rhabditina</taxon>
        <taxon>Rhabditomorpha</taxon>
        <taxon>Rhabditoidea</taxon>
        <taxon>Rhabditidae</taxon>
        <taxon>Peloderinae</taxon>
        <taxon>Caenorhabditis</taxon>
    </lineage>
</organism>